<evidence type="ECO:0000313" key="9">
    <source>
        <dbReference type="Proteomes" id="UP000188533"/>
    </source>
</evidence>
<evidence type="ECO:0000313" key="8">
    <source>
        <dbReference type="EMBL" id="GAW08220.1"/>
    </source>
</evidence>
<keyword evidence="3" id="KW-0805">Transcription regulation</keyword>
<keyword evidence="8" id="KW-0396">Initiation factor</keyword>
<protein>
    <submittedName>
        <fullName evidence="8">Transcription initiation factor TFIID complex 60 kDa subunit</fullName>
    </submittedName>
</protein>
<comment type="subcellular location">
    <subcellularLocation>
        <location evidence="1">Nucleus</location>
    </subcellularLocation>
</comment>
<reference evidence="8 9" key="1">
    <citation type="submission" date="2016-08" db="EMBL/GenBank/DDBJ databases">
        <authorList>
            <consortium name="Lentinula edodes genome sequencing consortium"/>
            <person name="Sakamoto Y."/>
            <person name="Nakade K."/>
            <person name="Sato S."/>
            <person name="Yoshida Y."/>
            <person name="Miyazaki K."/>
            <person name="Natsume S."/>
            <person name="Konno N."/>
        </authorList>
    </citation>
    <scope>NUCLEOTIDE SEQUENCE [LARGE SCALE GENOMIC DNA]</scope>
    <source>
        <strain evidence="8 9">NBRC 111202</strain>
    </source>
</reference>
<dbReference type="PANTHER" id="PTHR10221:SF9">
    <property type="entry name" value="TRANSCRIPTION INITIATION FACTOR TFIID SUBUNIT 6"/>
    <property type="match status" value="1"/>
</dbReference>
<keyword evidence="6" id="KW-0812">Transmembrane</keyword>
<feature type="transmembrane region" description="Helical" evidence="6">
    <location>
        <begin position="505"/>
        <end position="529"/>
    </location>
</feature>
<dbReference type="InterPro" id="IPR037796">
    <property type="entry name" value="TAF6"/>
</dbReference>
<dbReference type="InterPro" id="IPR016024">
    <property type="entry name" value="ARM-type_fold"/>
</dbReference>
<dbReference type="AlphaFoldDB" id="A0A1Q3ELZ7"/>
<dbReference type="Proteomes" id="UP000188533">
    <property type="component" value="Unassembled WGS sequence"/>
</dbReference>
<keyword evidence="8" id="KW-0648">Protein biosynthesis</keyword>
<dbReference type="Gene3D" id="1.25.40.770">
    <property type="entry name" value="TAF6, C-terminal HEAT repeat domain"/>
    <property type="match status" value="1"/>
</dbReference>
<evidence type="ECO:0000256" key="2">
    <source>
        <dbReference type="ARBA" id="ARBA00007688"/>
    </source>
</evidence>
<organism evidence="8 9">
    <name type="scientific">Lentinula edodes</name>
    <name type="common">Shiitake mushroom</name>
    <name type="synonym">Lentinus edodes</name>
    <dbReference type="NCBI Taxonomy" id="5353"/>
    <lineage>
        <taxon>Eukaryota</taxon>
        <taxon>Fungi</taxon>
        <taxon>Dikarya</taxon>
        <taxon>Basidiomycota</taxon>
        <taxon>Agaricomycotina</taxon>
        <taxon>Agaricomycetes</taxon>
        <taxon>Agaricomycetidae</taxon>
        <taxon>Agaricales</taxon>
        <taxon>Marasmiineae</taxon>
        <taxon>Omphalotaceae</taxon>
        <taxon>Lentinula</taxon>
    </lineage>
</organism>
<feature type="domain" description="TATA box binding protein associated factor (TAF) histone-like fold" evidence="7">
    <location>
        <begin position="3"/>
        <end position="62"/>
    </location>
</feature>
<name>A0A1Q3ELZ7_LENED</name>
<reference evidence="8 9" key="2">
    <citation type="submission" date="2017-02" db="EMBL/GenBank/DDBJ databases">
        <title>A genome survey and senescence transcriptome analysis in Lentinula edodes.</title>
        <authorList>
            <person name="Sakamoto Y."/>
            <person name="Nakade K."/>
            <person name="Sato S."/>
            <person name="Yoshida Y."/>
            <person name="Miyazaki K."/>
            <person name="Natsume S."/>
            <person name="Konno N."/>
        </authorList>
    </citation>
    <scope>NUCLEOTIDE SEQUENCE [LARGE SCALE GENOMIC DNA]</scope>
    <source>
        <strain evidence="8 9">NBRC 111202</strain>
    </source>
</reference>
<evidence type="ECO:0000256" key="1">
    <source>
        <dbReference type="ARBA" id="ARBA00004123"/>
    </source>
</evidence>
<dbReference type="SUPFAM" id="SSF47113">
    <property type="entry name" value="Histone-fold"/>
    <property type="match status" value="1"/>
</dbReference>
<dbReference type="CDD" id="cd22931">
    <property type="entry name" value="HFD_TAF6"/>
    <property type="match status" value="1"/>
</dbReference>
<dbReference type="SMART" id="SM00803">
    <property type="entry name" value="TAF"/>
    <property type="match status" value="1"/>
</dbReference>
<dbReference type="Pfam" id="PF02969">
    <property type="entry name" value="TAF"/>
    <property type="match status" value="1"/>
</dbReference>
<dbReference type="GO" id="GO:0051123">
    <property type="term" value="P:RNA polymerase II preinitiation complex assembly"/>
    <property type="evidence" value="ECO:0007669"/>
    <property type="project" value="TreeGrafter"/>
</dbReference>
<dbReference type="EMBL" id="BDGU01000607">
    <property type="protein sequence ID" value="GAW08220.1"/>
    <property type="molecule type" value="Genomic_DNA"/>
</dbReference>
<evidence type="ECO:0000256" key="5">
    <source>
        <dbReference type="ARBA" id="ARBA00023242"/>
    </source>
</evidence>
<sequence length="595" mass="64772">MTTKPTKDVAELLNINISDAIAIALASDVEYRIHQVVEEAAKFMRHGRRTTMTTSDIEQALRVLNIEPLYGHTPHNPPTFRRAAPTYGHSSTNVASSGSANAGTVYFVEDEEIDFDRVLREEKIVMPKGVSWTAHWLAVEGVQPLIPENPPPVPRDVDINSTETPKTNGVVAAPSAPPLSMINGTGIANNAKKPAQQQQQTQQHLVKQVLSRELQLYYTRLTSSLLPPSSDFAKRTAALASLRSDAGLQALLPYLIRWVGEGVVGALKEGGQTEADGKVLEVLMEVVGSILDNNTLFVEPYLHQLLPPLLSTLLHSSLPRTHSTQLRTISSQTLSGLLTKHSTTYPSLSPRIMKTLLLAMISPGKSRGTREGAIRGLIGVGKEAVRKGLVDSGGAKVVGSEVQGHEMGDWVEDEALTKAVLDALRVLHPPSDSVMTDSLNLDNEADLQVLARLHEVLGEFFAQKVVGDAAWAKAILGENPNDDLPVIEGILERFDYLLQDTVTIIWVQAGMVSSVLFLTILLPVACAIYRSRCQRRAVADEEIHLAPGNMAEAEAEGQKTLGEMLAPLLKDIDAIYEKMEEAIEEPLIKLPQSKS</sequence>
<evidence type="ECO:0000259" key="7">
    <source>
        <dbReference type="SMART" id="SM00803"/>
    </source>
</evidence>
<comment type="similarity">
    <text evidence="2">Belongs to the TAF6 family.</text>
</comment>
<dbReference type="InterPro" id="IPR009072">
    <property type="entry name" value="Histone-fold"/>
</dbReference>
<keyword evidence="6" id="KW-0472">Membrane</keyword>
<comment type="caution">
    <text evidence="8">The sequence shown here is derived from an EMBL/GenBank/DDBJ whole genome shotgun (WGS) entry which is preliminary data.</text>
</comment>
<keyword evidence="5" id="KW-0539">Nucleus</keyword>
<dbReference type="GO" id="GO:0046982">
    <property type="term" value="F:protein heterodimerization activity"/>
    <property type="evidence" value="ECO:0007669"/>
    <property type="project" value="InterPro"/>
</dbReference>
<evidence type="ECO:0000256" key="3">
    <source>
        <dbReference type="ARBA" id="ARBA00023015"/>
    </source>
</evidence>
<evidence type="ECO:0000256" key="6">
    <source>
        <dbReference type="SAM" id="Phobius"/>
    </source>
</evidence>
<dbReference type="InterPro" id="IPR004823">
    <property type="entry name" value="TAF_TATA-bd_Histone-like_dom"/>
</dbReference>
<dbReference type="Pfam" id="PF07571">
    <property type="entry name" value="TAF6_C"/>
    <property type="match status" value="1"/>
</dbReference>
<keyword evidence="9" id="KW-1185">Reference proteome</keyword>
<proteinExistence type="inferred from homology"/>
<dbReference type="InterPro" id="IPR046344">
    <property type="entry name" value="TAF6_C_sf"/>
</dbReference>
<gene>
    <name evidence="8" type="ORF">LENED_010267</name>
</gene>
<dbReference type="PANTHER" id="PTHR10221">
    <property type="entry name" value="TRANSCRIPTION INITIATION FACTOR TFIID SUBUNIT 6"/>
    <property type="match status" value="1"/>
</dbReference>
<dbReference type="InterPro" id="IPR011442">
    <property type="entry name" value="TAF6_C"/>
</dbReference>
<dbReference type="GO" id="GO:0003713">
    <property type="term" value="F:transcription coactivator activity"/>
    <property type="evidence" value="ECO:0007669"/>
    <property type="project" value="TreeGrafter"/>
</dbReference>
<dbReference type="GO" id="GO:0046695">
    <property type="term" value="C:SLIK (SAGA-like) complex"/>
    <property type="evidence" value="ECO:0007669"/>
    <property type="project" value="InterPro"/>
</dbReference>
<dbReference type="SUPFAM" id="SSF48371">
    <property type="entry name" value="ARM repeat"/>
    <property type="match status" value="1"/>
</dbReference>
<dbReference type="GO" id="GO:0003743">
    <property type="term" value="F:translation initiation factor activity"/>
    <property type="evidence" value="ECO:0007669"/>
    <property type="project" value="UniProtKB-KW"/>
</dbReference>
<dbReference type="GO" id="GO:0005669">
    <property type="term" value="C:transcription factor TFIID complex"/>
    <property type="evidence" value="ECO:0007669"/>
    <property type="project" value="InterPro"/>
</dbReference>
<keyword evidence="4" id="KW-0804">Transcription</keyword>
<accession>A0A1Q3ELZ7</accession>
<evidence type="ECO:0000256" key="4">
    <source>
        <dbReference type="ARBA" id="ARBA00023163"/>
    </source>
</evidence>
<dbReference type="Gene3D" id="1.10.20.10">
    <property type="entry name" value="Histone, subunit A"/>
    <property type="match status" value="1"/>
</dbReference>
<dbReference type="STRING" id="5353.A0A1Q3ELZ7"/>
<dbReference type="CDD" id="cd08050">
    <property type="entry name" value="TAF6C"/>
    <property type="match status" value="1"/>
</dbReference>
<dbReference type="GO" id="GO:0000124">
    <property type="term" value="C:SAGA complex"/>
    <property type="evidence" value="ECO:0007669"/>
    <property type="project" value="InterPro"/>
</dbReference>
<keyword evidence="6" id="KW-1133">Transmembrane helix</keyword>
<dbReference type="GO" id="GO:0016251">
    <property type="term" value="F:RNA polymerase II general transcription initiation factor activity"/>
    <property type="evidence" value="ECO:0007669"/>
    <property type="project" value="InterPro"/>
</dbReference>